<dbReference type="SUPFAM" id="SSF55120">
    <property type="entry name" value="Pseudouridine synthase"/>
    <property type="match status" value="1"/>
</dbReference>
<dbReference type="Pfam" id="PF00849">
    <property type="entry name" value="PseudoU_synth_2"/>
    <property type="match status" value="1"/>
</dbReference>
<proteinExistence type="predicted"/>
<dbReference type="GO" id="GO:0001522">
    <property type="term" value="P:pseudouridine synthesis"/>
    <property type="evidence" value="ECO:0007669"/>
    <property type="project" value="InterPro"/>
</dbReference>
<dbReference type="CDD" id="cd02869">
    <property type="entry name" value="PseudoU_synth_RluA_like"/>
    <property type="match status" value="1"/>
</dbReference>
<evidence type="ECO:0000313" key="2">
    <source>
        <dbReference type="EMBL" id="QTD52817.1"/>
    </source>
</evidence>
<keyword evidence="3" id="KW-1185">Reference proteome</keyword>
<dbReference type="InterPro" id="IPR050188">
    <property type="entry name" value="RluA_PseudoU_synthase"/>
</dbReference>
<reference evidence="2" key="1">
    <citation type="submission" date="2021-03" db="EMBL/GenBank/DDBJ databases">
        <title>Acanthopleuribacteraceae sp. M133.</title>
        <authorList>
            <person name="Wang G."/>
        </authorList>
    </citation>
    <scope>NUCLEOTIDE SEQUENCE</scope>
    <source>
        <strain evidence="2">M133</strain>
    </source>
</reference>
<gene>
    <name evidence="2" type="ORF">J3U87_10100</name>
</gene>
<accession>A0A8A4TTX4</accession>
<dbReference type="GO" id="GO:0140098">
    <property type="term" value="F:catalytic activity, acting on RNA"/>
    <property type="evidence" value="ECO:0007669"/>
    <property type="project" value="UniProtKB-ARBA"/>
</dbReference>
<dbReference type="Gene3D" id="3.30.2350.10">
    <property type="entry name" value="Pseudouridine synthase"/>
    <property type="match status" value="1"/>
</dbReference>
<dbReference type="AlphaFoldDB" id="A0A8A4TTX4"/>
<organism evidence="2 3">
    <name type="scientific">Sulfidibacter corallicola</name>
    <dbReference type="NCBI Taxonomy" id="2818388"/>
    <lineage>
        <taxon>Bacteria</taxon>
        <taxon>Pseudomonadati</taxon>
        <taxon>Acidobacteriota</taxon>
        <taxon>Holophagae</taxon>
        <taxon>Acanthopleuribacterales</taxon>
        <taxon>Acanthopleuribacteraceae</taxon>
        <taxon>Sulfidibacter</taxon>
    </lineage>
</organism>
<feature type="domain" description="Pseudouridine synthase RsuA/RluA-like" evidence="1">
    <location>
        <begin position="15"/>
        <end position="168"/>
    </location>
</feature>
<dbReference type="PANTHER" id="PTHR21600">
    <property type="entry name" value="MITOCHONDRIAL RNA PSEUDOURIDINE SYNTHASE"/>
    <property type="match status" value="1"/>
</dbReference>
<dbReference type="InterPro" id="IPR020103">
    <property type="entry name" value="PsdUridine_synth_cat_dom_sf"/>
</dbReference>
<name>A0A8A4TTX4_SULCO</name>
<dbReference type="InterPro" id="IPR006145">
    <property type="entry name" value="PsdUridine_synth_RsuA/RluA"/>
</dbReference>
<dbReference type="KEGG" id="scor:J3U87_10100"/>
<dbReference type="GO" id="GO:0003723">
    <property type="term" value="F:RNA binding"/>
    <property type="evidence" value="ECO:0007669"/>
    <property type="project" value="InterPro"/>
</dbReference>
<dbReference type="GO" id="GO:0006396">
    <property type="term" value="P:RNA processing"/>
    <property type="evidence" value="ECO:0007669"/>
    <property type="project" value="UniProtKB-ARBA"/>
</dbReference>
<evidence type="ECO:0000259" key="1">
    <source>
        <dbReference type="Pfam" id="PF00849"/>
    </source>
</evidence>
<dbReference type="Proteomes" id="UP000663929">
    <property type="component" value="Chromosome"/>
</dbReference>
<dbReference type="EMBL" id="CP071793">
    <property type="protein sequence ID" value="QTD52817.1"/>
    <property type="molecule type" value="Genomic_DNA"/>
</dbReference>
<sequence>MMNAPTLHVIYRDNHLLVTAKSAGLLAQADETGDPDILTLGKRYLKETFNKPGNVYLGLVHRLDRPASGIMVLARTSKAAARLTDQFKKHRPIKKYLAIVEGALEGNGAWEDHLIKDGRNVRVVSETHPKGKHASLAWRALGRQGGATLVEVDLHTGRPHQIRVQFASRGYPLLGDLRYRAATPFDGQNLALHSYFMELDHPTRREPIGWRLEPPPSWGSWFARERAELFDPDTSIPWPG</sequence>
<dbReference type="GO" id="GO:0009982">
    <property type="term" value="F:pseudouridine synthase activity"/>
    <property type="evidence" value="ECO:0007669"/>
    <property type="project" value="InterPro"/>
</dbReference>
<protein>
    <submittedName>
        <fullName evidence="2">RNA pseudouridine synthase</fullName>
    </submittedName>
</protein>
<evidence type="ECO:0000313" key="3">
    <source>
        <dbReference type="Proteomes" id="UP000663929"/>
    </source>
</evidence>